<evidence type="ECO:0000256" key="6">
    <source>
        <dbReference type="SAM" id="MobiDB-lite"/>
    </source>
</evidence>
<evidence type="ECO:0000256" key="2">
    <source>
        <dbReference type="ARBA" id="ARBA00009430"/>
    </source>
</evidence>
<evidence type="ECO:0000256" key="5">
    <source>
        <dbReference type="ARBA" id="ARBA00023242"/>
    </source>
</evidence>
<evidence type="ECO:0000256" key="3">
    <source>
        <dbReference type="ARBA" id="ARBA00022478"/>
    </source>
</evidence>
<evidence type="ECO:0000313" key="8">
    <source>
        <dbReference type="Proteomes" id="UP000562929"/>
    </source>
</evidence>
<keyword evidence="4" id="KW-0804">Transcription</keyword>
<keyword evidence="3" id="KW-0240">DNA-directed RNA polymerase</keyword>
<feature type="compositionally biased region" description="Basic residues" evidence="6">
    <location>
        <begin position="1"/>
        <end position="10"/>
    </location>
</feature>
<dbReference type="GO" id="GO:0003677">
    <property type="term" value="F:DNA binding"/>
    <property type="evidence" value="ECO:0007669"/>
    <property type="project" value="InterPro"/>
</dbReference>
<proteinExistence type="inferred from homology"/>
<name>A0A8H4VEH8_9HYPO</name>
<feature type="compositionally biased region" description="Acidic residues" evidence="6">
    <location>
        <begin position="24"/>
        <end position="40"/>
    </location>
</feature>
<evidence type="ECO:0000256" key="1">
    <source>
        <dbReference type="ARBA" id="ARBA00004604"/>
    </source>
</evidence>
<dbReference type="AlphaFoldDB" id="A0A8H4VEH8"/>
<dbReference type="EMBL" id="JAACLJ010000003">
    <property type="protein sequence ID" value="KAF4589770.1"/>
    <property type="molecule type" value="Genomic_DNA"/>
</dbReference>
<comment type="subcellular location">
    <subcellularLocation>
        <location evidence="1">Nucleus</location>
        <location evidence="1">Nucleolus</location>
    </subcellularLocation>
</comment>
<gene>
    <name evidence="7" type="ORF">GQ602_003659</name>
</gene>
<evidence type="ECO:0000313" key="7">
    <source>
        <dbReference type="EMBL" id="KAF4589770.1"/>
    </source>
</evidence>
<keyword evidence="5" id="KW-0539">Nucleus</keyword>
<protein>
    <submittedName>
        <fullName evidence="7">RNA polymerase I associated factor</fullName>
    </submittedName>
</protein>
<dbReference type="GO" id="GO:0006351">
    <property type="term" value="P:DNA-templated transcription"/>
    <property type="evidence" value="ECO:0007669"/>
    <property type="project" value="InterPro"/>
</dbReference>
<dbReference type="GO" id="GO:0000428">
    <property type="term" value="C:DNA-directed RNA polymerase complex"/>
    <property type="evidence" value="ECO:0007669"/>
    <property type="project" value="UniProtKB-KW"/>
</dbReference>
<dbReference type="OrthoDB" id="532500at2759"/>
<dbReference type="GO" id="GO:0005730">
    <property type="term" value="C:nucleolus"/>
    <property type="evidence" value="ECO:0007669"/>
    <property type="project" value="UniProtKB-SubCell"/>
</dbReference>
<organism evidence="7 8">
    <name type="scientific">Ophiocordyceps camponoti-floridani</name>
    <dbReference type="NCBI Taxonomy" id="2030778"/>
    <lineage>
        <taxon>Eukaryota</taxon>
        <taxon>Fungi</taxon>
        <taxon>Dikarya</taxon>
        <taxon>Ascomycota</taxon>
        <taxon>Pezizomycotina</taxon>
        <taxon>Sordariomycetes</taxon>
        <taxon>Hypocreomycetidae</taxon>
        <taxon>Hypocreales</taxon>
        <taxon>Ophiocordycipitaceae</taxon>
        <taxon>Ophiocordyceps</taxon>
    </lineage>
</organism>
<accession>A0A8H4VEH8</accession>
<sequence length="453" mass="50150">MGEKSSKKRKRDVEPSSSEVSSSSEDESSSEASSSDEESSSQDSSSDDGSPKKAVKRVSFKDKPSTNNVPPLLRTGDCPPLIVTAPGIELSSSIALRCNPPRELKSGLRDDQELLFRSEQHPTLEYVAREEEPDGQHFLGIYDEKTGKMELVKARKIEVRVRSRDVAEVEYQDKSLEDRRTDLTQTFGTKKAKKAISEQTLETITPAKPGAKPTAAMKATIAAIKAATADMATPEQLQAAVASAKPVPKVNSEATTIEQAYDVEAIIGRDVLHLVPIHDWQEKARAGESVGTPSRFVSARLNNLAMDDSTMGHLRILRYLELLIRFYRTTKAASREGGRQLLPRSELGNALSPAPDAVIENIRRKFSNGTSMTKFHVQLLTTHCCLFALVIDGYETITQQLREDLRVVDDQTMKQFYLEIGATAKAVKVKGQRMQVATLALPLKFPKQRRVRR</sequence>
<keyword evidence="8" id="KW-1185">Reference proteome</keyword>
<evidence type="ECO:0000256" key="4">
    <source>
        <dbReference type="ARBA" id="ARBA00023163"/>
    </source>
</evidence>
<dbReference type="PANTHER" id="PTHR14440">
    <property type="entry name" value="DNA-DIRECTED RNA POLYMERASE I SUBUNIT RPA49"/>
    <property type="match status" value="1"/>
</dbReference>
<dbReference type="Pfam" id="PF06870">
    <property type="entry name" value="RNA_pol_I_A49"/>
    <property type="match status" value="1"/>
</dbReference>
<comment type="similarity">
    <text evidence="2">Belongs to the eukaryotic RPA49/POLR1E RNA polymerase subunit family.</text>
</comment>
<comment type="caution">
    <text evidence="7">The sequence shown here is derived from an EMBL/GenBank/DDBJ whole genome shotgun (WGS) entry which is preliminary data.</text>
</comment>
<feature type="region of interest" description="Disordered" evidence="6">
    <location>
        <begin position="1"/>
        <end position="78"/>
    </location>
</feature>
<dbReference type="Proteomes" id="UP000562929">
    <property type="component" value="Unassembled WGS sequence"/>
</dbReference>
<reference evidence="7 8" key="1">
    <citation type="journal article" date="2020" name="G3 (Bethesda)">
        <title>Genetic Underpinnings of Host Manipulation by Ophiocordyceps as Revealed by Comparative Transcriptomics.</title>
        <authorList>
            <person name="Will I."/>
            <person name="Das B."/>
            <person name="Trinh T."/>
            <person name="Brachmann A."/>
            <person name="Ohm R.A."/>
            <person name="de Bekker C."/>
        </authorList>
    </citation>
    <scope>NUCLEOTIDE SEQUENCE [LARGE SCALE GENOMIC DNA]</scope>
    <source>
        <strain evidence="7 8">EC05</strain>
    </source>
</reference>
<dbReference type="InterPro" id="IPR009668">
    <property type="entry name" value="RNA_pol-assoc_fac_A49-like"/>
</dbReference>